<dbReference type="OrthoDB" id="9806299at2"/>
<keyword evidence="14" id="KW-1185">Reference proteome</keyword>
<feature type="binding site" evidence="12">
    <location>
        <position position="80"/>
    </location>
    <ligand>
        <name>Na(+)</name>
        <dbReference type="ChEBI" id="CHEBI:29101"/>
        <note>structural</note>
    </ligand>
</feature>
<feature type="transmembrane region" description="Helical" evidence="12">
    <location>
        <begin position="70"/>
        <end position="93"/>
    </location>
</feature>
<dbReference type="GO" id="GO:0046872">
    <property type="term" value="F:metal ion binding"/>
    <property type="evidence" value="ECO:0007669"/>
    <property type="project" value="UniProtKB-KW"/>
</dbReference>
<comment type="activity regulation">
    <text evidence="12">Na(+) is not transported, but it plays an essential structural role and its presence is essential for fluoride channel function.</text>
</comment>
<evidence type="ECO:0000256" key="10">
    <source>
        <dbReference type="ARBA" id="ARBA00035120"/>
    </source>
</evidence>
<dbReference type="GO" id="GO:0005886">
    <property type="term" value="C:plasma membrane"/>
    <property type="evidence" value="ECO:0007669"/>
    <property type="project" value="UniProtKB-SubCell"/>
</dbReference>
<comment type="function">
    <text evidence="12">Fluoride-specific ion channel. Important for reducing fluoride concentration in the cell, thus reducing its toxicity.</text>
</comment>
<accession>A0A917LQL5</accession>
<evidence type="ECO:0000256" key="4">
    <source>
        <dbReference type="ARBA" id="ARBA00022692"/>
    </source>
</evidence>
<comment type="similarity">
    <text evidence="10 12">Belongs to the fluoride channel Fluc/FEX (TC 1.A.43) family.</text>
</comment>
<feature type="binding site" evidence="12">
    <location>
        <position position="77"/>
    </location>
    <ligand>
        <name>Na(+)</name>
        <dbReference type="ChEBI" id="CHEBI:29101"/>
        <note>structural</note>
    </ligand>
</feature>
<keyword evidence="7 12" id="KW-0406">Ion transport</keyword>
<evidence type="ECO:0000256" key="3">
    <source>
        <dbReference type="ARBA" id="ARBA00022519"/>
    </source>
</evidence>
<dbReference type="HAMAP" id="MF_00454">
    <property type="entry name" value="FluC"/>
    <property type="match status" value="1"/>
</dbReference>
<dbReference type="GO" id="GO:0140114">
    <property type="term" value="P:cellular detoxification of fluoride"/>
    <property type="evidence" value="ECO:0007669"/>
    <property type="project" value="UniProtKB-UniRule"/>
</dbReference>
<gene>
    <name evidence="12 13" type="primary">crcB</name>
    <name evidence="12" type="synonym">fluC</name>
    <name evidence="13" type="ORF">GCM10011403_03270</name>
</gene>
<feature type="transmembrane region" description="Helical" evidence="12">
    <location>
        <begin position="33"/>
        <end position="58"/>
    </location>
</feature>
<proteinExistence type="inferred from homology"/>
<evidence type="ECO:0000256" key="7">
    <source>
        <dbReference type="ARBA" id="ARBA00023065"/>
    </source>
</evidence>
<dbReference type="PANTHER" id="PTHR28259:SF1">
    <property type="entry name" value="FLUORIDE EXPORT PROTEIN 1-RELATED"/>
    <property type="match status" value="1"/>
</dbReference>
<feature type="transmembrane region" description="Helical" evidence="12">
    <location>
        <begin position="105"/>
        <end position="126"/>
    </location>
</feature>
<dbReference type="InterPro" id="IPR003691">
    <property type="entry name" value="FluC"/>
</dbReference>
<dbReference type="RefSeq" id="WP_068812703.1">
    <property type="nucleotide sequence ID" value="NZ_BMIY01000001.1"/>
</dbReference>
<evidence type="ECO:0000313" key="14">
    <source>
        <dbReference type="Proteomes" id="UP000627715"/>
    </source>
</evidence>
<keyword evidence="3" id="KW-0997">Cell inner membrane</keyword>
<evidence type="ECO:0000256" key="2">
    <source>
        <dbReference type="ARBA" id="ARBA00022475"/>
    </source>
</evidence>
<keyword evidence="8 12" id="KW-0472">Membrane</keyword>
<keyword evidence="4 12" id="KW-0812">Transmembrane</keyword>
<keyword evidence="2 12" id="KW-1003">Cell membrane</keyword>
<dbReference type="Pfam" id="PF02537">
    <property type="entry name" value="CRCB"/>
    <property type="match status" value="1"/>
</dbReference>
<evidence type="ECO:0000256" key="6">
    <source>
        <dbReference type="ARBA" id="ARBA00023053"/>
    </source>
</evidence>
<sequence length="127" mass="13469">MTYLAIALGGAMGAVLRALMINGVTRFLPAQSLIFPWGTFVVNVLGSSLMGVVFVLAVERGALSETQRAFVMIGMLGAFTTFSTFSMDAISLIQQNALWQAGSYLLASVLVCLLGTWLGMALTRAVT</sequence>
<reference evidence="13" key="2">
    <citation type="submission" date="2020-09" db="EMBL/GenBank/DDBJ databases">
        <authorList>
            <person name="Sun Q."/>
            <person name="Zhou Y."/>
        </authorList>
    </citation>
    <scope>NUCLEOTIDE SEQUENCE</scope>
    <source>
        <strain evidence="13">CGMCC 1.15425</strain>
    </source>
</reference>
<evidence type="ECO:0000256" key="11">
    <source>
        <dbReference type="ARBA" id="ARBA00035585"/>
    </source>
</evidence>
<comment type="catalytic activity">
    <reaction evidence="11">
        <text>fluoride(in) = fluoride(out)</text>
        <dbReference type="Rhea" id="RHEA:76159"/>
        <dbReference type="ChEBI" id="CHEBI:17051"/>
    </reaction>
    <physiologicalReaction direction="left-to-right" evidence="11">
        <dbReference type="Rhea" id="RHEA:76160"/>
    </physiologicalReaction>
</comment>
<organism evidence="13 14">
    <name type="scientific">Pseudohongiella nitratireducens</name>
    <dbReference type="NCBI Taxonomy" id="1768907"/>
    <lineage>
        <taxon>Bacteria</taxon>
        <taxon>Pseudomonadati</taxon>
        <taxon>Pseudomonadota</taxon>
        <taxon>Gammaproteobacteria</taxon>
        <taxon>Pseudomonadales</taxon>
        <taxon>Pseudohongiellaceae</taxon>
        <taxon>Pseudohongiella</taxon>
    </lineage>
</organism>
<evidence type="ECO:0000256" key="9">
    <source>
        <dbReference type="ARBA" id="ARBA00023303"/>
    </source>
</evidence>
<dbReference type="PANTHER" id="PTHR28259">
    <property type="entry name" value="FLUORIDE EXPORT PROTEIN 1-RELATED"/>
    <property type="match status" value="1"/>
</dbReference>
<keyword evidence="6 12" id="KW-0915">Sodium</keyword>
<dbReference type="AlphaFoldDB" id="A0A917LQL5"/>
<keyword evidence="5 12" id="KW-1133">Transmembrane helix</keyword>
<comment type="caution">
    <text evidence="13">The sequence shown here is derived from an EMBL/GenBank/DDBJ whole genome shotgun (WGS) entry which is preliminary data.</text>
</comment>
<keyword evidence="12" id="KW-0813">Transport</keyword>
<reference evidence="13" key="1">
    <citation type="journal article" date="2014" name="Int. J. Syst. Evol. Microbiol.">
        <title>Complete genome sequence of Corynebacterium casei LMG S-19264T (=DSM 44701T), isolated from a smear-ripened cheese.</title>
        <authorList>
            <consortium name="US DOE Joint Genome Institute (JGI-PGF)"/>
            <person name="Walter F."/>
            <person name="Albersmeier A."/>
            <person name="Kalinowski J."/>
            <person name="Ruckert C."/>
        </authorList>
    </citation>
    <scope>NUCLEOTIDE SEQUENCE</scope>
    <source>
        <strain evidence="13">CGMCC 1.15425</strain>
    </source>
</reference>
<dbReference type="GO" id="GO:0062054">
    <property type="term" value="F:fluoride channel activity"/>
    <property type="evidence" value="ECO:0007669"/>
    <property type="project" value="UniProtKB-UniRule"/>
</dbReference>
<name>A0A917LQL5_9GAMM</name>
<evidence type="ECO:0000313" key="13">
    <source>
        <dbReference type="EMBL" id="GGG49479.1"/>
    </source>
</evidence>
<keyword evidence="12" id="KW-0479">Metal-binding</keyword>
<dbReference type="EMBL" id="BMIY01000001">
    <property type="protein sequence ID" value="GGG49479.1"/>
    <property type="molecule type" value="Genomic_DNA"/>
</dbReference>
<evidence type="ECO:0000256" key="8">
    <source>
        <dbReference type="ARBA" id="ARBA00023136"/>
    </source>
</evidence>
<keyword evidence="9 12" id="KW-0407">Ion channel</keyword>
<evidence type="ECO:0000256" key="12">
    <source>
        <dbReference type="HAMAP-Rule" id="MF_00454"/>
    </source>
</evidence>
<evidence type="ECO:0000256" key="1">
    <source>
        <dbReference type="ARBA" id="ARBA00004651"/>
    </source>
</evidence>
<protein>
    <recommendedName>
        <fullName evidence="12">Fluoride-specific ion channel FluC</fullName>
    </recommendedName>
</protein>
<comment type="subcellular location">
    <subcellularLocation>
        <location evidence="1 12">Cell membrane</location>
        <topology evidence="1 12">Multi-pass membrane protein</topology>
    </subcellularLocation>
</comment>
<dbReference type="NCBIfam" id="TIGR00494">
    <property type="entry name" value="crcB"/>
    <property type="match status" value="1"/>
</dbReference>
<dbReference type="Proteomes" id="UP000627715">
    <property type="component" value="Unassembled WGS sequence"/>
</dbReference>
<evidence type="ECO:0000256" key="5">
    <source>
        <dbReference type="ARBA" id="ARBA00022989"/>
    </source>
</evidence>